<evidence type="ECO:0000256" key="2">
    <source>
        <dbReference type="ARBA" id="ARBA00006840"/>
    </source>
</evidence>
<dbReference type="InterPro" id="IPR000301">
    <property type="entry name" value="Tetraspanin_animals"/>
</dbReference>
<keyword evidence="8" id="KW-1185">Reference proteome</keyword>
<evidence type="ECO:0000313" key="8">
    <source>
        <dbReference type="Proteomes" id="UP001195483"/>
    </source>
</evidence>
<evidence type="ECO:0000256" key="6">
    <source>
        <dbReference type="RuleBase" id="RU361218"/>
    </source>
</evidence>
<dbReference type="PANTHER" id="PTHR19282">
    <property type="entry name" value="TETRASPANIN"/>
    <property type="match status" value="1"/>
</dbReference>
<evidence type="ECO:0000256" key="5">
    <source>
        <dbReference type="ARBA" id="ARBA00023136"/>
    </source>
</evidence>
<dbReference type="PRINTS" id="PR00259">
    <property type="entry name" value="TMFOUR"/>
</dbReference>
<dbReference type="InterPro" id="IPR018499">
    <property type="entry name" value="Tetraspanin/Peripherin"/>
</dbReference>
<evidence type="ECO:0000313" key="7">
    <source>
        <dbReference type="EMBL" id="KAK3602035.1"/>
    </source>
</evidence>
<feature type="transmembrane region" description="Helical" evidence="6">
    <location>
        <begin position="102"/>
        <end position="127"/>
    </location>
</feature>
<dbReference type="Pfam" id="PF00335">
    <property type="entry name" value="Tetraspanin"/>
    <property type="match status" value="1"/>
</dbReference>
<dbReference type="InterPro" id="IPR008952">
    <property type="entry name" value="Tetraspanin_EC2_sf"/>
</dbReference>
<accession>A0AAE0T2G7</accession>
<dbReference type="Gene3D" id="1.10.1450.10">
    <property type="entry name" value="Tetraspanin"/>
    <property type="match status" value="1"/>
</dbReference>
<feature type="transmembrane region" description="Helical" evidence="6">
    <location>
        <begin position="70"/>
        <end position="90"/>
    </location>
</feature>
<organism evidence="7 8">
    <name type="scientific">Potamilus streckersoni</name>
    <dbReference type="NCBI Taxonomy" id="2493646"/>
    <lineage>
        <taxon>Eukaryota</taxon>
        <taxon>Metazoa</taxon>
        <taxon>Spiralia</taxon>
        <taxon>Lophotrochozoa</taxon>
        <taxon>Mollusca</taxon>
        <taxon>Bivalvia</taxon>
        <taxon>Autobranchia</taxon>
        <taxon>Heteroconchia</taxon>
        <taxon>Palaeoheterodonta</taxon>
        <taxon>Unionida</taxon>
        <taxon>Unionoidea</taxon>
        <taxon>Unionidae</taxon>
        <taxon>Ambleminae</taxon>
        <taxon>Lampsilini</taxon>
        <taxon>Potamilus</taxon>
    </lineage>
</organism>
<dbReference type="AlphaFoldDB" id="A0AAE0T2G7"/>
<dbReference type="Proteomes" id="UP001195483">
    <property type="component" value="Unassembled WGS sequence"/>
</dbReference>
<dbReference type="PIRSF" id="PIRSF002419">
    <property type="entry name" value="Tetraspanin"/>
    <property type="match status" value="1"/>
</dbReference>
<comment type="caution">
    <text evidence="7">The sequence shown here is derived from an EMBL/GenBank/DDBJ whole genome shotgun (WGS) entry which is preliminary data.</text>
</comment>
<evidence type="ECO:0000256" key="3">
    <source>
        <dbReference type="ARBA" id="ARBA00022692"/>
    </source>
</evidence>
<proteinExistence type="inferred from homology"/>
<protein>
    <recommendedName>
        <fullName evidence="6">Tetraspanin</fullName>
    </recommendedName>
</protein>
<name>A0AAE0T2G7_9BIVA</name>
<dbReference type="EMBL" id="JAEAOA010000934">
    <property type="protein sequence ID" value="KAK3602035.1"/>
    <property type="molecule type" value="Genomic_DNA"/>
</dbReference>
<sequence>MFSDDLYKPTRSRFDKRDMGSLTKCLRYGTIIFTVIIFLAGAGLLGLGIYSLASEYGAKQFSEVLGTQLYLVSSYVLLVSGVCLILMSFCGGCGAIRNSRCLLGIFIFFVSVMVIALIVAAIIVFVFRDRMSNTVINSMEDILLQQYGEADTQDNKVVTNMWDLMQRELHCCGVTGDMNSTTSWALYRYSKWYKKHESGKPYVPQSCCKPDGSTNICTGIEDFNGPPSKKPPVDNTMQINPHLYTRGCYDEIVHYIQDHAVLIGACAIIVVVALLFGLGFSVFFCRKADMNKYY</sequence>
<reference evidence="7" key="2">
    <citation type="journal article" date="2021" name="Genome Biol. Evol.">
        <title>Developing a high-quality reference genome for a parasitic bivalve with doubly uniparental inheritance (Bivalvia: Unionida).</title>
        <authorList>
            <person name="Smith C.H."/>
        </authorList>
    </citation>
    <scope>NUCLEOTIDE SEQUENCE</scope>
    <source>
        <strain evidence="7">CHS0354</strain>
        <tissue evidence="7">Mantle</tissue>
    </source>
</reference>
<comment type="similarity">
    <text evidence="2 6">Belongs to the tetraspanin (TM4SF) family.</text>
</comment>
<evidence type="ECO:0000256" key="1">
    <source>
        <dbReference type="ARBA" id="ARBA00004141"/>
    </source>
</evidence>
<keyword evidence="5 6" id="KW-0472">Membrane</keyword>
<keyword evidence="4 6" id="KW-1133">Transmembrane helix</keyword>
<evidence type="ECO:0000256" key="4">
    <source>
        <dbReference type="ARBA" id="ARBA00022989"/>
    </source>
</evidence>
<feature type="transmembrane region" description="Helical" evidence="6">
    <location>
        <begin position="260"/>
        <end position="285"/>
    </location>
</feature>
<keyword evidence="3 6" id="KW-0812">Transmembrane</keyword>
<dbReference type="PANTHER" id="PTHR19282:SF534">
    <property type="entry name" value="TETRASPANIN FAMILY-RELATED"/>
    <property type="match status" value="1"/>
</dbReference>
<reference evidence="7" key="1">
    <citation type="journal article" date="2021" name="Genome Biol. Evol.">
        <title>A High-Quality Reference Genome for a Parasitic Bivalve with Doubly Uniparental Inheritance (Bivalvia: Unionida).</title>
        <authorList>
            <person name="Smith C.H."/>
        </authorList>
    </citation>
    <scope>NUCLEOTIDE SEQUENCE</scope>
    <source>
        <strain evidence="7">CHS0354</strain>
    </source>
</reference>
<comment type="subcellular location">
    <subcellularLocation>
        <location evidence="1 6">Membrane</location>
        <topology evidence="1 6">Multi-pass membrane protein</topology>
    </subcellularLocation>
</comment>
<feature type="transmembrane region" description="Helical" evidence="6">
    <location>
        <begin position="26"/>
        <end position="50"/>
    </location>
</feature>
<dbReference type="GO" id="GO:0005886">
    <property type="term" value="C:plasma membrane"/>
    <property type="evidence" value="ECO:0007669"/>
    <property type="project" value="TreeGrafter"/>
</dbReference>
<reference evidence="7" key="3">
    <citation type="submission" date="2023-05" db="EMBL/GenBank/DDBJ databases">
        <authorList>
            <person name="Smith C.H."/>
        </authorList>
    </citation>
    <scope>NUCLEOTIDE SEQUENCE</scope>
    <source>
        <strain evidence="7">CHS0354</strain>
        <tissue evidence="7">Mantle</tissue>
    </source>
</reference>
<gene>
    <name evidence="7" type="ORF">CHS0354_015026</name>
</gene>
<dbReference type="SUPFAM" id="SSF48652">
    <property type="entry name" value="Tetraspanin"/>
    <property type="match status" value="1"/>
</dbReference>